<evidence type="ECO:0000256" key="1">
    <source>
        <dbReference type="SAM" id="MobiDB-lite"/>
    </source>
</evidence>
<dbReference type="EMBL" id="AMGY01000008">
    <property type="protein sequence ID" value="EXJ79068.1"/>
    <property type="molecule type" value="Genomic_DNA"/>
</dbReference>
<reference evidence="3 4" key="1">
    <citation type="submission" date="2013-03" db="EMBL/GenBank/DDBJ databases">
        <title>The Genome Sequence of Capronia epimyces CBS 606.96.</title>
        <authorList>
            <consortium name="The Broad Institute Genomics Platform"/>
            <person name="Cuomo C."/>
            <person name="de Hoog S."/>
            <person name="Gorbushina A."/>
            <person name="Walker B."/>
            <person name="Young S.K."/>
            <person name="Zeng Q."/>
            <person name="Gargeya S."/>
            <person name="Fitzgerald M."/>
            <person name="Haas B."/>
            <person name="Abouelleil A."/>
            <person name="Allen A.W."/>
            <person name="Alvarado L."/>
            <person name="Arachchi H.M."/>
            <person name="Berlin A.M."/>
            <person name="Chapman S.B."/>
            <person name="Gainer-Dewar J."/>
            <person name="Goldberg J."/>
            <person name="Griggs A."/>
            <person name="Gujja S."/>
            <person name="Hansen M."/>
            <person name="Howarth C."/>
            <person name="Imamovic A."/>
            <person name="Ireland A."/>
            <person name="Larimer J."/>
            <person name="McCowan C."/>
            <person name="Murphy C."/>
            <person name="Pearson M."/>
            <person name="Poon T.W."/>
            <person name="Priest M."/>
            <person name="Roberts A."/>
            <person name="Saif S."/>
            <person name="Shea T."/>
            <person name="Sisk P."/>
            <person name="Sykes S."/>
            <person name="Wortman J."/>
            <person name="Nusbaum C."/>
            <person name="Birren B."/>
        </authorList>
    </citation>
    <scope>NUCLEOTIDE SEQUENCE [LARGE SCALE GENOMIC DNA]</scope>
    <source>
        <strain evidence="3 4">CBS 606.96</strain>
    </source>
</reference>
<dbReference type="GeneID" id="19172656"/>
<keyword evidence="2" id="KW-0472">Membrane</keyword>
<dbReference type="AlphaFoldDB" id="W9XFR5"/>
<evidence type="ECO:0000313" key="4">
    <source>
        <dbReference type="Proteomes" id="UP000019478"/>
    </source>
</evidence>
<keyword evidence="2" id="KW-0812">Transmembrane</keyword>
<dbReference type="OrthoDB" id="5387214at2759"/>
<feature type="region of interest" description="Disordered" evidence="1">
    <location>
        <begin position="1"/>
        <end position="24"/>
    </location>
</feature>
<keyword evidence="2" id="KW-1133">Transmembrane helix</keyword>
<dbReference type="eggNOG" id="ENOG502SG6B">
    <property type="taxonomic scope" value="Eukaryota"/>
</dbReference>
<sequence>MPPVIEATELTEQRPPTSMSRSEFDPFCNAKITSPFYLYKHDSPRPSFEAEKPLPHVAARDVEAGAVDLSPTITQEKQDAQETATRRFRFWGAKKHCMTKPKNRGCAWLARLTPRQRLLVKILIALVAIGAMVALAVGISIRVHGGVYKNNNSTTSIG</sequence>
<feature type="transmembrane region" description="Helical" evidence="2">
    <location>
        <begin position="118"/>
        <end position="141"/>
    </location>
</feature>
<protein>
    <submittedName>
        <fullName evidence="3">Uncharacterized protein</fullName>
    </submittedName>
</protein>
<organism evidence="3 4">
    <name type="scientific">Capronia epimyces CBS 606.96</name>
    <dbReference type="NCBI Taxonomy" id="1182542"/>
    <lineage>
        <taxon>Eukaryota</taxon>
        <taxon>Fungi</taxon>
        <taxon>Dikarya</taxon>
        <taxon>Ascomycota</taxon>
        <taxon>Pezizomycotina</taxon>
        <taxon>Eurotiomycetes</taxon>
        <taxon>Chaetothyriomycetidae</taxon>
        <taxon>Chaetothyriales</taxon>
        <taxon>Herpotrichiellaceae</taxon>
        <taxon>Capronia</taxon>
    </lineage>
</organism>
<gene>
    <name evidence="3" type="ORF">A1O3_08569</name>
</gene>
<comment type="caution">
    <text evidence="3">The sequence shown here is derived from an EMBL/GenBank/DDBJ whole genome shotgun (WGS) entry which is preliminary data.</text>
</comment>
<dbReference type="Proteomes" id="UP000019478">
    <property type="component" value="Unassembled WGS sequence"/>
</dbReference>
<name>W9XFR5_9EURO</name>
<dbReference type="RefSeq" id="XP_007736856.1">
    <property type="nucleotide sequence ID" value="XM_007738666.1"/>
</dbReference>
<keyword evidence="4" id="KW-1185">Reference proteome</keyword>
<dbReference type="HOGENOM" id="CLU_113795_0_0_1"/>
<evidence type="ECO:0000313" key="3">
    <source>
        <dbReference type="EMBL" id="EXJ79068.1"/>
    </source>
</evidence>
<accession>W9XFR5</accession>
<evidence type="ECO:0000256" key="2">
    <source>
        <dbReference type="SAM" id="Phobius"/>
    </source>
</evidence>
<proteinExistence type="predicted"/>